<dbReference type="Pfam" id="PF00001">
    <property type="entry name" value="7tm_1"/>
    <property type="match status" value="1"/>
</dbReference>
<evidence type="ECO:0000256" key="7">
    <source>
        <dbReference type="ARBA" id="ARBA00023157"/>
    </source>
</evidence>
<dbReference type="PRINTS" id="PR01570">
    <property type="entry name" value="NPFFRECEPTOR"/>
</dbReference>
<dbReference type="PRINTS" id="PR00237">
    <property type="entry name" value="GPCRRHODOPSN"/>
</dbReference>
<feature type="domain" description="G-protein coupled receptors family 1 profile" evidence="13">
    <location>
        <begin position="70"/>
        <end position="121"/>
    </location>
</feature>
<keyword evidence="15" id="KW-1185">Reference proteome</keyword>
<keyword evidence="8" id="KW-0675">Receptor</keyword>
<keyword evidence="5" id="KW-0297">G-protein coupled receptor</keyword>
<keyword evidence="2" id="KW-1003">Cell membrane</keyword>
<evidence type="ECO:0000256" key="8">
    <source>
        <dbReference type="ARBA" id="ARBA00023170"/>
    </source>
</evidence>
<dbReference type="PANTHER" id="PTHR24241:SF4">
    <property type="entry name" value="NEUROPEPTIDE FF RECEPTOR 1"/>
    <property type="match status" value="1"/>
</dbReference>
<feature type="transmembrane region" description="Helical" evidence="12">
    <location>
        <begin position="91"/>
        <end position="112"/>
    </location>
</feature>
<reference evidence="14" key="1">
    <citation type="submission" date="2023-07" db="EMBL/GenBank/DDBJ databases">
        <authorList>
            <person name="Stuckert A."/>
        </authorList>
    </citation>
    <scope>NUCLEOTIDE SEQUENCE</scope>
</reference>
<comment type="caution">
    <text evidence="14">The sequence shown here is derived from an EMBL/GenBank/DDBJ whole genome shotgun (WGS) entry which is preliminary data.</text>
</comment>
<dbReference type="SUPFAM" id="SSF81321">
    <property type="entry name" value="Family A G protein-coupled receptor-like"/>
    <property type="match status" value="1"/>
</dbReference>
<evidence type="ECO:0000259" key="13">
    <source>
        <dbReference type="PROSITE" id="PS50262"/>
    </source>
</evidence>
<evidence type="ECO:0000256" key="5">
    <source>
        <dbReference type="ARBA" id="ARBA00023040"/>
    </source>
</evidence>
<evidence type="ECO:0000256" key="1">
    <source>
        <dbReference type="ARBA" id="ARBA00004651"/>
    </source>
</evidence>
<gene>
    <name evidence="14" type="ORF">RIMI_LOCUS1482033</name>
</gene>
<evidence type="ECO:0000256" key="9">
    <source>
        <dbReference type="ARBA" id="ARBA00023180"/>
    </source>
</evidence>
<organism evidence="14 15">
    <name type="scientific">Ranitomeya imitator</name>
    <name type="common">mimic poison frog</name>
    <dbReference type="NCBI Taxonomy" id="111125"/>
    <lineage>
        <taxon>Eukaryota</taxon>
        <taxon>Metazoa</taxon>
        <taxon>Chordata</taxon>
        <taxon>Craniata</taxon>
        <taxon>Vertebrata</taxon>
        <taxon>Euteleostomi</taxon>
        <taxon>Amphibia</taxon>
        <taxon>Batrachia</taxon>
        <taxon>Anura</taxon>
        <taxon>Neobatrachia</taxon>
        <taxon>Hyloidea</taxon>
        <taxon>Dendrobatidae</taxon>
        <taxon>Dendrobatinae</taxon>
        <taxon>Ranitomeya</taxon>
    </lineage>
</organism>
<dbReference type="EMBL" id="CAUEEQ010001934">
    <property type="protein sequence ID" value="CAJ0921283.1"/>
    <property type="molecule type" value="Genomic_DNA"/>
</dbReference>
<dbReference type="Gene3D" id="1.20.1070.10">
    <property type="entry name" value="Rhodopsin 7-helix transmembrane proteins"/>
    <property type="match status" value="1"/>
</dbReference>
<keyword evidence="7" id="KW-1015">Disulfide bond</keyword>
<evidence type="ECO:0000256" key="11">
    <source>
        <dbReference type="ARBA" id="ARBA00025478"/>
    </source>
</evidence>
<evidence type="ECO:0000313" key="14">
    <source>
        <dbReference type="EMBL" id="CAJ0921283.1"/>
    </source>
</evidence>
<dbReference type="PANTHER" id="PTHR24241">
    <property type="entry name" value="NEUROPEPTIDE RECEPTOR-RELATED G-PROTEIN COUPLED RECEPTOR"/>
    <property type="match status" value="1"/>
</dbReference>
<keyword evidence="10" id="KW-0807">Transducer</keyword>
<evidence type="ECO:0000256" key="4">
    <source>
        <dbReference type="ARBA" id="ARBA00022989"/>
    </source>
</evidence>
<dbReference type="InterPro" id="IPR005395">
    <property type="entry name" value="NPFF_rcpt"/>
</dbReference>
<keyword evidence="9" id="KW-0325">Glycoprotein</keyword>
<dbReference type="Proteomes" id="UP001176940">
    <property type="component" value="Unassembled WGS sequence"/>
</dbReference>
<name>A0ABN9KS79_9NEOB</name>
<keyword evidence="3 12" id="KW-0812">Transmembrane</keyword>
<accession>A0ABN9KS79</accession>
<dbReference type="InterPro" id="IPR017452">
    <property type="entry name" value="GPCR_Rhodpsn_7TM"/>
</dbReference>
<dbReference type="PROSITE" id="PS50262">
    <property type="entry name" value="G_PROTEIN_RECEP_F1_2"/>
    <property type="match status" value="1"/>
</dbReference>
<comment type="function">
    <text evidence="11">Receptor for NPAF (A-18-F-amide) and NPFF (F-8-F-amide) neuropeptides, also known as morphine-modulating peptides. Can also be activated by a variety of naturally occurring or synthetic FMRF-amide like ligands. This receptor mediates its action by association with G proteins that activate a phosphatidylinositol-calcium second messenger system.</text>
</comment>
<dbReference type="InterPro" id="IPR000276">
    <property type="entry name" value="GPCR_Rhodpsn"/>
</dbReference>
<evidence type="ECO:0000256" key="2">
    <source>
        <dbReference type="ARBA" id="ARBA00022475"/>
    </source>
</evidence>
<evidence type="ECO:0000256" key="6">
    <source>
        <dbReference type="ARBA" id="ARBA00023136"/>
    </source>
</evidence>
<proteinExistence type="predicted"/>
<evidence type="ECO:0000256" key="10">
    <source>
        <dbReference type="ARBA" id="ARBA00023224"/>
    </source>
</evidence>
<keyword evidence="6 12" id="KW-0472">Membrane</keyword>
<keyword evidence="4 12" id="KW-1133">Transmembrane helix</keyword>
<evidence type="ECO:0000256" key="12">
    <source>
        <dbReference type="SAM" id="Phobius"/>
    </source>
</evidence>
<sequence length="184" mass="20619">MSQIMSGFRKEKEKAGPIVPPFNISSLGFGNQTHISRENLTFSFYYQHSSTIAAMFILAYTFIFLMCMIGNMLVCFIVLKNRQMRTVTNMFILNLAISDLLVGIFCMPTTLVDNLITGCWPQSWVPGMDDGGLAGSEAMKSSLVPVQVCEPFQLAPLKSICCLDTCDVFKSCRFEKAEKHSWKV</sequence>
<protein>
    <recommendedName>
        <fullName evidence="13">G-protein coupled receptors family 1 profile domain-containing protein</fullName>
    </recommendedName>
</protein>
<feature type="transmembrane region" description="Helical" evidence="12">
    <location>
        <begin position="52"/>
        <end position="79"/>
    </location>
</feature>
<comment type="subcellular location">
    <subcellularLocation>
        <location evidence="1">Cell membrane</location>
        <topology evidence="1">Multi-pass membrane protein</topology>
    </subcellularLocation>
</comment>
<evidence type="ECO:0000256" key="3">
    <source>
        <dbReference type="ARBA" id="ARBA00022692"/>
    </source>
</evidence>
<evidence type="ECO:0000313" key="15">
    <source>
        <dbReference type="Proteomes" id="UP001176940"/>
    </source>
</evidence>